<comment type="similarity">
    <text evidence="3">Belongs to the class-III pyridoxal-phosphate-dependent aminotransferase family.</text>
</comment>
<dbReference type="AlphaFoldDB" id="W9ZDB9"/>
<dbReference type="SUPFAM" id="SSF53383">
    <property type="entry name" value="PLP-dependent transferases"/>
    <property type="match status" value="1"/>
</dbReference>
<evidence type="ECO:0000313" key="4">
    <source>
        <dbReference type="EMBL" id="EXJ92514.1"/>
    </source>
</evidence>
<comment type="cofactor">
    <cofactor evidence="1">
        <name>pyridoxal 5'-phosphate</name>
        <dbReference type="ChEBI" id="CHEBI:597326"/>
    </cofactor>
</comment>
<evidence type="ECO:0000256" key="3">
    <source>
        <dbReference type="RuleBase" id="RU003560"/>
    </source>
</evidence>
<dbReference type="GO" id="GO:0030170">
    <property type="term" value="F:pyridoxal phosphate binding"/>
    <property type="evidence" value="ECO:0007669"/>
    <property type="project" value="InterPro"/>
</dbReference>
<name>W9ZDB9_9EURO</name>
<dbReference type="Gene3D" id="3.40.640.10">
    <property type="entry name" value="Type I PLP-dependent aspartate aminotransferase-like (Major domain)"/>
    <property type="match status" value="1"/>
</dbReference>
<dbReference type="Proteomes" id="UP000019478">
    <property type="component" value="Unassembled WGS sequence"/>
</dbReference>
<proteinExistence type="inferred from homology"/>
<evidence type="ECO:0000313" key="5">
    <source>
        <dbReference type="Proteomes" id="UP000019478"/>
    </source>
</evidence>
<dbReference type="InterPro" id="IPR015424">
    <property type="entry name" value="PyrdxlP-dep_Trfase"/>
</dbReference>
<dbReference type="STRING" id="1182542.W9ZDB9"/>
<evidence type="ECO:0000256" key="2">
    <source>
        <dbReference type="ARBA" id="ARBA00022898"/>
    </source>
</evidence>
<organism evidence="4 5">
    <name type="scientific">Capronia epimyces CBS 606.96</name>
    <dbReference type="NCBI Taxonomy" id="1182542"/>
    <lineage>
        <taxon>Eukaryota</taxon>
        <taxon>Fungi</taxon>
        <taxon>Dikarya</taxon>
        <taxon>Ascomycota</taxon>
        <taxon>Pezizomycotina</taxon>
        <taxon>Eurotiomycetes</taxon>
        <taxon>Chaetothyriomycetidae</taxon>
        <taxon>Chaetothyriales</taxon>
        <taxon>Herpotrichiellaceae</taxon>
        <taxon>Capronia</taxon>
    </lineage>
</organism>
<keyword evidence="5" id="KW-1185">Reference proteome</keyword>
<dbReference type="eggNOG" id="KOG1401">
    <property type="taxonomic scope" value="Eukaryota"/>
</dbReference>
<evidence type="ECO:0008006" key="6">
    <source>
        <dbReference type="Google" id="ProtNLM"/>
    </source>
</evidence>
<sequence>MTEITATTKASSTGGTIALNGAQSTKMGLTLNKELATAEISYTLKNPASEAAHKAASEFMPGGNTRSVLYNRPFPLCMGNGKGNRLWDVDGHEYLDFIGEMTAGLYGHSNEIIRDALFSAFDQHGVNLGAHNLQEAKLASLLCSRFPSIEHLRFCNSGTEANLYALSVARKVTGKRKVVAFNGGYHGGVLGFAHGVSENTVDPGYWILGTYNDREHLESLFETHDDIAAVIVEAMQGAGGCLPGEISFLRSVQSLAAKHGALFVLDEVMTSRLYPSGLQGKYDLQPDLTTLGKYIGGGLAIGAFGGRTELLQTYDPRQSSALPHSGTFNNNTLTMAAGYAGLSQVYTPQANLELNALGDSLRIKLQAIAKGTKMVITGVGAVMTIHFLRHGMPPLRTEDLDKHSVPELKRLFWFWCIERGYWIAERGMISLLLGTTMQDIDLLVKAVDGFVIQYRTELELEI</sequence>
<protein>
    <recommendedName>
        <fullName evidence="6">Glutamate-1-semialdehyde 2,1-aminomutase</fullName>
    </recommendedName>
</protein>
<dbReference type="OrthoDB" id="425114at2759"/>
<dbReference type="InterPro" id="IPR015421">
    <property type="entry name" value="PyrdxlP-dep_Trfase_major"/>
</dbReference>
<accession>W9ZDB9</accession>
<gene>
    <name evidence="4" type="ORF">A1O3_01066</name>
</gene>
<comment type="caution">
    <text evidence="4">The sequence shown here is derived from an EMBL/GenBank/DDBJ whole genome shotgun (WGS) entry which is preliminary data.</text>
</comment>
<dbReference type="RefSeq" id="XP_007729404.1">
    <property type="nucleotide sequence ID" value="XM_007731214.1"/>
</dbReference>
<dbReference type="InterPro" id="IPR005814">
    <property type="entry name" value="Aminotrans_3"/>
</dbReference>
<dbReference type="PANTHER" id="PTHR43713:SF3">
    <property type="entry name" value="GLUTAMATE-1-SEMIALDEHYDE 2,1-AMINOMUTASE 1, CHLOROPLASTIC-RELATED"/>
    <property type="match status" value="1"/>
</dbReference>
<dbReference type="Gene3D" id="3.90.1150.10">
    <property type="entry name" value="Aspartate Aminotransferase, domain 1"/>
    <property type="match status" value="1"/>
</dbReference>
<dbReference type="GeneID" id="19165204"/>
<dbReference type="GO" id="GO:0008483">
    <property type="term" value="F:transaminase activity"/>
    <property type="evidence" value="ECO:0007669"/>
    <property type="project" value="InterPro"/>
</dbReference>
<dbReference type="EMBL" id="AMGY01000001">
    <property type="protein sequence ID" value="EXJ92514.1"/>
    <property type="molecule type" value="Genomic_DNA"/>
</dbReference>
<dbReference type="InterPro" id="IPR015422">
    <property type="entry name" value="PyrdxlP-dep_Trfase_small"/>
</dbReference>
<dbReference type="PANTHER" id="PTHR43713">
    <property type="entry name" value="GLUTAMATE-1-SEMIALDEHYDE 2,1-AMINOMUTASE"/>
    <property type="match status" value="1"/>
</dbReference>
<keyword evidence="2 3" id="KW-0663">Pyridoxal phosphate</keyword>
<evidence type="ECO:0000256" key="1">
    <source>
        <dbReference type="ARBA" id="ARBA00001933"/>
    </source>
</evidence>
<dbReference type="Pfam" id="PF00202">
    <property type="entry name" value="Aminotran_3"/>
    <property type="match status" value="2"/>
</dbReference>
<dbReference type="HOGENOM" id="CLU_016922_1_2_1"/>
<reference evidence="4 5" key="1">
    <citation type="submission" date="2013-03" db="EMBL/GenBank/DDBJ databases">
        <title>The Genome Sequence of Capronia epimyces CBS 606.96.</title>
        <authorList>
            <consortium name="The Broad Institute Genomics Platform"/>
            <person name="Cuomo C."/>
            <person name="de Hoog S."/>
            <person name="Gorbushina A."/>
            <person name="Walker B."/>
            <person name="Young S.K."/>
            <person name="Zeng Q."/>
            <person name="Gargeya S."/>
            <person name="Fitzgerald M."/>
            <person name="Haas B."/>
            <person name="Abouelleil A."/>
            <person name="Allen A.W."/>
            <person name="Alvarado L."/>
            <person name="Arachchi H.M."/>
            <person name="Berlin A.M."/>
            <person name="Chapman S.B."/>
            <person name="Gainer-Dewar J."/>
            <person name="Goldberg J."/>
            <person name="Griggs A."/>
            <person name="Gujja S."/>
            <person name="Hansen M."/>
            <person name="Howarth C."/>
            <person name="Imamovic A."/>
            <person name="Ireland A."/>
            <person name="Larimer J."/>
            <person name="McCowan C."/>
            <person name="Murphy C."/>
            <person name="Pearson M."/>
            <person name="Poon T.W."/>
            <person name="Priest M."/>
            <person name="Roberts A."/>
            <person name="Saif S."/>
            <person name="Shea T."/>
            <person name="Sisk P."/>
            <person name="Sykes S."/>
            <person name="Wortman J."/>
            <person name="Nusbaum C."/>
            <person name="Birren B."/>
        </authorList>
    </citation>
    <scope>NUCLEOTIDE SEQUENCE [LARGE SCALE GENOMIC DNA]</scope>
    <source>
        <strain evidence="4 5">CBS 606.96</strain>
    </source>
</reference>